<dbReference type="AlphaFoldDB" id="A0A073JQ99"/>
<accession>A0A073JQ99</accession>
<proteinExistence type="predicted"/>
<sequence>MRLCSLLTSFVTYANSQSHLEPLFPRFERTVCFVFQDECYSLKIARNGIELIEGSAGANQITFVYEDSLFLLLSGKVKLQSLIKAKSVTYRGTYRTMLLLESIFHMCKPMKVGA</sequence>
<dbReference type="STRING" id="574376.BAMA_16070"/>
<gene>
    <name evidence="1" type="ORF">BAMA_16070</name>
</gene>
<dbReference type="OrthoDB" id="2896925at2"/>
<reference evidence="1 2" key="1">
    <citation type="submission" date="2014-06" db="EMBL/GenBank/DDBJ databases">
        <title>Draft genome sequence of Bacillus manliponensis JCM 15802 (MCCC 1A00708).</title>
        <authorList>
            <person name="Lai Q."/>
            <person name="Liu Y."/>
            <person name="Shao Z."/>
        </authorList>
    </citation>
    <scope>NUCLEOTIDE SEQUENCE [LARGE SCALE GENOMIC DNA]</scope>
    <source>
        <strain evidence="1 2">JCM 15802</strain>
    </source>
</reference>
<evidence type="ECO:0008006" key="3">
    <source>
        <dbReference type="Google" id="ProtNLM"/>
    </source>
</evidence>
<evidence type="ECO:0000313" key="1">
    <source>
        <dbReference type="EMBL" id="KEK17259.1"/>
    </source>
</evidence>
<dbReference type="EMBL" id="JOTN01000035">
    <property type="protein sequence ID" value="KEK17259.1"/>
    <property type="molecule type" value="Genomic_DNA"/>
</dbReference>
<dbReference type="RefSeq" id="WP_034643787.1">
    <property type="nucleotide sequence ID" value="NZ_CBCSJC010000041.1"/>
</dbReference>
<organism evidence="1 2">
    <name type="scientific">Bacillus manliponensis</name>
    <dbReference type="NCBI Taxonomy" id="574376"/>
    <lineage>
        <taxon>Bacteria</taxon>
        <taxon>Bacillati</taxon>
        <taxon>Bacillota</taxon>
        <taxon>Bacilli</taxon>
        <taxon>Bacillales</taxon>
        <taxon>Bacillaceae</taxon>
        <taxon>Bacillus</taxon>
        <taxon>Bacillus cereus group</taxon>
    </lineage>
</organism>
<keyword evidence="2" id="KW-1185">Reference proteome</keyword>
<evidence type="ECO:0000313" key="2">
    <source>
        <dbReference type="Proteomes" id="UP000027822"/>
    </source>
</evidence>
<protein>
    <recommendedName>
        <fullName evidence="3">SCP2 domain-containing protein</fullName>
    </recommendedName>
</protein>
<comment type="caution">
    <text evidence="1">The sequence shown here is derived from an EMBL/GenBank/DDBJ whole genome shotgun (WGS) entry which is preliminary data.</text>
</comment>
<dbReference type="Proteomes" id="UP000027822">
    <property type="component" value="Unassembled WGS sequence"/>
</dbReference>
<name>A0A073JQ99_9BACI</name>